<reference evidence="4 5" key="1">
    <citation type="submission" date="2019-07" db="EMBL/GenBank/DDBJ databases">
        <title>Rhodotorula toruloides NBRC10032 genome sequencing.</title>
        <authorList>
            <person name="Shida Y."/>
            <person name="Takaku H."/>
            <person name="Ogasawara W."/>
            <person name="Mori K."/>
        </authorList>
    </citation>
    <scope>NUCLEOTIDE SEQUENCE [LARGE SCALE GENOMIC DNA]</scope>
    <source>
        <strain evidence="4 5">NBRC10032</strain>
    </source>
</reference>
<dbReference type="AlphaFoldDB" id="A0A511KLJ6"/>
<feature type="chain" id="PRO_5022178479" evidence="3">
    <location>
        <begin position="22"/>
        <end position="401"/>
    </location>
</feature>
<evidence type="ECO:0000313" key="5">
    <source>
        <dbReference type="Proteomes" id="UP000321518"/>
    </source>
</evidence>
<dbReference type="SUPFAM" id="SSF52266">
    <property type="entry name" value="SGNH hydrolase"/>
    <property type="match status" value="1"/>
</dbReference>
<organism evidence="4 5">
    <name type="scientific">Rhodotorula toruloides</name>
    <name type="common">Yeast</name>
    <name type="synonym">Rhodosporidium toruloides</name>
    <dbReference type="NCBI Taxonomy" id="5286"/>
    <lineage>
        <taxon>Eukaryota</taxon>
        <taxon>Fungi</taxon>
        <taxon>Dikarya</taxon>
        <taxon>Basidiomycota</taxon>
        <taxon>Pucciniomycotina</taxon>
        <taxon>Microbotryomycetes</taxon>
        <taxon>Sporidiobolales</taxon>
        <taxon>Sporidiobolaceae</taxon>
        <taxon>Rhodotorula</taxon>
    </lineage>
</organism>
<proteinExistence type="predicted"/>
<keyword evidence="1" id="KW-0378">Hydrolase</keyword>
<dbReference type="Gene3D" id="3.40.50.1110">
    <property type="entry name" value="SGNH hydrolase"/>
    <property type="match status" value="1"/>
</dbReference>
<feature type="signal peptide" evidence="3">
    <location>
        <begin position="1"/>
        <end position="21"/>
    </location>
</feature>
<accession>A0A511KLJ6</accession>
<dbReference type="PANTHER" id="PTHR45648">
    <property type="entry name" value="GDSL LIPASE/ACYLHYDROLASE FAMILY PROTEIN (AFU_ORTHOLOGUE AFUA_4G14700)"/>
    <property type="match status" value="1"/>
</dbReference>
<dbReference type="CDD" id="cd01846">
    <property type="entry name" value="fatty_acyltransferase_like"/>
    <property type="match status" value="1"/>
</dbReference>
<protein>
    <submittedName>
        <fullName evidence="4">Lipase, GDSL domain containing protein, carbohydrate Esterase Family 16 protein</fullName>
    </submittedName>
</protein>
<name>A0A511KLJ6_RHOTO</name>
<dbReference type="InterPro" id="IPR036514">
    <property type="entry name" value="SGNH_hydro_sf"/>
</dbReference>
<evidence type="ECO:0000256" key="2">
    <source>
        <dbReference type="SAM" id="MobiDB-lite"/>
    </source>
</evidence>
<feature type="region of interest" description="Disordered" evidence="2">
    <location>
        <begin position="340"/>
        <end position="360"/>
    </location>
</feature>
<dbReference type="PANTHER" id="PTHR45648:SF22">
    <property type="entry name" value="GDSL LIPASE_ACYLHYDROLASE FAMILY PROTEIN (AFU_ORTHOLOGUE AFUA_4G14700)"/>
    <property type="match status" value="1"/>
</dbReference>
<dbReference type="Proteomes" id="UP000321518">
    <property type="component" value="Unassembled WGS sequence"/>
</dbReference>
<dbReference type="GO" id="GO:0016788">
    <property type="term" value="F:hydrolase activity, acting on ester bonds"/>
    <property type="evidence" value="ECO:0007669"/>
    <property type="project" value="InterPro"/>
</dbReference>
<evidence type="ECO:0000313" key="4">
    <source>
        <dbReference type="EMBL" id="GEM11253.1"/>
    </source>
</evidence>
<dbReference type="OrthoDB" id="1600564at2759"/>
<keyword evidence="3" id="KW-0732">Signal</keyword>
<evidence type="ECO:0000256" key="3">
    <source>
        <dbReference type="SAM" id="SignalP"/>
    </source>
</evidence>
<dbReference type="InterPro" id="IPR001087">
    <property type="entry name" value="GDSL"/>
</dbReference>
<sequence>MARSQGRLALLAASRPSLVLALHLLVLLLGSNGGGVAAALAPLNAIDTVFVFGDSYSETGFEPSKGYDPLGQPAKTTSAGPSWPMYFANTTVSPALFNRTYSFARSGATASPERVFSTYPNISMGSEVDSWQGWFVNAATQGKKARPVWDGGKTLFVVSFGLNDLVIAMKSGLPLSTVLEPTFAEIMNQTTRLYSSGARQFLFQLIPAFQHSPEAQHSFPNVKNAPALVESNARLWNARVKVFAGQVTSTLEGSEVGVWDSFGFWEELLSHPQTFGFRNSTDDCPMYAPLKWKRGQSLDVSKKACGIPLRDYVWLDRAHPTFTVHKLIAESLVEVLSHPGTSATTSLKRRNSLASPSGPGNIHLVTHHRAPIPIHRQHSGMIRQLVRREDALHRVEGSGGR</sequence>
<comment type="caution">
    <text evidence="4">The sequence shown here is derived from an EMBL/GenBank/DDBJ whole genome shotgun (WGS) entry which is preliminary data.</text>
</comment>
<dbReference type="Pfam" id="PF00657">
    <property type="entry name" value="Lipase_GDSL"/>
    <property type="match status" value="1"/>
</dbReference>
<gene>
    <name evidence="4" type="ORF">Rt10032_c14g5270</name>
</gene>
<dbReference type="InterPro" id="IPR051058">
    <property type="entry name" value="GDSL_Est/Lipase"/>
</dbReference>
<evidence type="ECO:0000256" key="1">
    <source>
        <dbReference type="ARBA" id="ARBA00022801"/>
    </source>
</evidence>
<dbReference type="EMBL" id="BJWK01000014">
    <property type="protein sequence ID" value="GEM11253.1"/>
    <property type="molecule type" value="Genomic_DNA"/>
</dbReference>